<dbReference type="GO" id="GO:0006950">
    <property type="term" value="P:response to stress"/>
    <property type="evidence" value="ECO:0007669"/>
    <property type="project" value="TreeGrafter"/>
</dbReference>
<dbReference type="PROSITE" id="PS50995">
    <property type="entry name" value="HTH_MARR_2"/>
    <property type="match status" value="1"/>
</dbReference>
<dbReference type="STRING" id="1678637.AC230_18060"/>
<comment type="caution">
    <text evidence="5">The sequence shown here is derived from an EMBL/GenBank/DDBJ whole genome shotgun (WGS) entry which is preliminary data.</text>
</comment>
<evidence type="ECO:0000256" key="1">
    <source>
        <dbReference type="ARBA" id="ARBA00023015"/>
    </source>
</evidence>
<dbReference type="Pfam" id="PF01047">
    <property type="entry name" value="MarR"/>
    <property type="match status" value="1"/>
</dbReference>
<dbReference type="InterPro" id="IPR039422">
    <property type="entry name" value="MarR/SlyA-like"/>
</dbReference>
<keyword evidence="2" id="KW-0238">DNA-binding</keyword>
<dbReference type="GO" id="GO:0003700">
    <property type="term" value="F:DNA-binding transcription factor activity"/>
    <property type="evidence" value="ECO:0007669"/>
    <property type="project" value="InterPro"/>
</dbReference>
<sequence length="147" mass="16547">MNSAADTATAGASIRDIRLLVVELGKRMDAHRRSRIAEFDLTLTQAKALEELGDPKTARELAAVLSCEPPNVTYIMDKLEKRGLVVREPHPQDRRAKRLVLTEAGRELRLKLLRRMGQDSPLDHLSQEELNELRDRLFRALEGPTGA</sequence>
<name>A0A0K9XCB3_9ACTN</name>
<dbReference type="EMBL" id="LFXA01000011">
    <property type="protein sequence ID" value="KNB51049.1"/>
    <property type="molecule type" value="Genomic_DNA"/>
</dbReference>
<evidence type="ECO:0000256" key="2">
    <source>
        <dbReference type="ARBA" id="ARBA00023125"/>
    </source>
</evidence>
<gene>
    <name evidence="5" type="ORF">AC230_18060</name>
</gene>
<evidence type="ECO:0000313" key="5">
    <source>
        <dbReference type="EMBL" id="KNB51049.1"/>
    </source>
</evidence>
<keyword evidence="3" id="KW-0804">Transcription</keyword>
<protein>
    <submittedName>
        <fullName evidence="5">MarR family transcriptional regulator</fullName>
    </submittedName>
</protein>
<dbReference type="InterPro" id="IPR000835">
    <property type="entry name" value="HTH_MarR-typ"/>
</dbReference>
<dbReference type="SMART" id="SM00347">
    <property type="entry name" value="HTH_MARR"/>
    <property type="match status" value="1"/>
</dbReference>
<reference evidence="6" key="1">
    <citation type="submission" date="2015-07" db="EMBL/GenBank/DDBJ databases">
        <title>Draft genome sequence of Streptomyces sp. CMAA 1322, a bacterium isolated from Caatinga biome, from dry forest semiarid of Brazil.</title>
        <authorList>
            <person name="Santos S.N."/>
            <person name="Gacesa R."/>
            <person name="Taketani R.G."/>
            <person name="Long P.F."/>
            <person name="Melo I.S."/>
        </authorList>
    </citation>
    <scope>NUCLEOTIDE SEQUENCE [LARGE SCALE GENOMIC DNA]</scope>
    <source>
        <strain evidence="6">CMAA 1322</strain>
    </source>
</reference>
<evidence type="ECO:0000313" key="6">
    <source>
        <dbReference type="Proteomes" id="UP000037288"/>
    </source>
</evidence>
<dbReference type="OrthoDB" id="4807076at2"/>
<evidence type="ECO:0000256" key="3">
    <source>
        <dbReference type="ARBA" id="ARBA00023163"/>
    </source>
</evidence>
<dbReference type="Proteomes" id="UP000037288">
    <property type="component" value="Unassembled WGS sequence"/>
</dbReference>
<dbReference type="InterPro" id="IPR023187">
    <property type="entry name" value="Tscrpt_reg_MarR-type_CS"/>
</dbReference>
<dbReference type="AlphaFoldDB" id="A0A0K9XCB3"/>
<organism evidence="5 6">
    <name type="scientific">Streptomyces caatingaensis</name>
    <dbReference type="NCBI Taxonomy" id="1678637"/>
    <lineage>
        <taxon>Bacteria</taxon>
        <taxon>Bacillati</taxon>
        <taxon>Actinomycetota</taxon>
        <taxon>Actinomycetes</taxon>
        <taxon>Kitasatosporales</taxon>
        <taxon>Streptomycetaceae</taxon>
        <taxon>Streptomyces</taxon>
    </lineage>
</organism>
<dbReference type="InterPro" id="IPR036390">
    <property type="entry name" value="WH_DNA-bd_sf"/>
</dbReference>
<dbReference type="PRINTS" id="PR00598">
    <property type="entry name" value="HTHMARR"/>
</dbReference>
<accession>A0A0K9XCB3</accession>
<evidence type="ECO:0000259" key="4">
    <source>
        <dbReference type="PROSITE" id="PS50995"/>
    </source>
</evidence>
<dbReference type="PANTHER" id="PTHR33164">
    <property type="entry name" value="TRANSCRIPTIONAL REGULATOR, MARR FAMILY"/>
    <property type="match status" value="1"/>
</dbReference>
<proteinExistence type="predicted"/>
<keyword evidence="6" id="KW-1185">Reference proteome</keyword>
<dbReference type="PROSITE" id="PS01117">
    <property type="entry name" value="HTH_MARR_1"/>
    <property type="match status" value="1"/>
</dbReference>
<dbReference type="Gene3D" id="1.10.10.10">
    <property type="entry name" value="Winged helix-like DNA-binding domain superfamily/Winged helix DNA-binding domain"/>
    <property type="match status" value="1"/>
</dbReference>
<dbReference type="SUPFAM" id="SSF46785">
    <property type="entry name" value="Winged helix' DNA-binding domain"/>
    <property type="match status" value="1"/>
</dbReference>
<feature type="domain" description="HTH marR-type" evidence="4">
    <location>
        <begin position="14"/>
        <end position="142"/>
    </location>
</feature>
<keyword evidence="1" id="KW-0805">Transcription regulation</keyword>
<dbReference type="GO" id="GO:0003677">
    <property type="term" value="F:DNA binding"/>
    <property type="evidence" value="ECO:0007669"/>
    <property type="project" value="UniProtKB-KW"/>
</dbReference>
<dbReference type="PANTHER" id="PTHR33164:SF99">
    <property type="entry name" value="MARR FAMILY REGULATORY PROTEIN"/>
    <property type="match status" value="1"/>
</dbReference>
<dbReference type="PATRIC" id="fig|1678637.3.peg.3891"/>
<dbReference type="InterPro" id="IPR036388">
    <property type="entry name" value="WH-like_DNA-bd_sf"/>
</dbReference>
<dbReference type="RefSeq" id="WP_049717302.1">
    <property type="nucleotide sequence ID" value="NZ_LFXA01000011.1"/>
</dbReference>